<dbReference type="InterPro" id="IPR000086">
    <property type="entry name" value="NUDIX_hydrolase_dom"/>
</dbReference>
<dbReference type="PROSITE" id="PS00893">
    <property type="entry name" value="NUDIX_BOX"/>
    <property type="match status" value="1"/>
</dbReference>
<evidence type="ECO:0000256" key="1">
    <source>
        <dbReference type="ARBA" id="ARBA00001946"/>
    </source>
</evidence>
<dbReference type="InterPro" id="IPR020476">
    <property type="entry name" value="Nudix_hydrolase"/>
</dbReference>
<feature type="domain" description="Nudix hydrolase" evidence="4">
    <location>
        <begin position="15"/>
        <end position="139"/>
    </location>
</feature>
<proteinExistence type="inferred from homology"/>
<keyword evidence="2 3" id="KW-0378">Hydrolase</keyword>
<dbReference type="SUPFAM" id="SSF55811">
    <property type="entry name" value="Nudix"/>
    <property type="match status" value="1"/>
</dbReference>
<evidence type="ECO:0000313" key="5">
    <source>
        <dbReference type="EMBL" id="SCW35021.1"/>
    </source>
</evidence>
<evidence type="ECO:0000256" key="2">
    <source>
        <dbReference type="ARBA" id="ARBA00022801"/>
    </source>
</evidence>
<dbReference type="Pfam" id="PF00293">
    <property type="entry name" value="NUDIX"/>
    <property type="match status" value="1"/>
</dbReference>
<dbReference type="PROSITE" id="PS51462">
    <property type="entry name" value="NUDIX"/>
    <property type="match status" value="1"/>
</dbReference>
<dbReference type="GO" id="GO:0016787">
    <property type="term" value="F:hydrolase activity"/>
    <property type="evidence" value="ECO:0007669"/>
    <property type="project" value="UniProtKB-KW"/>
</dbReference>
<dbReference type="CDD" id="cd04673">
    <property type="entry name" value="NUDIX_ADPRase"/>
    <property type="match status" value="1"/>
</dbReference>
<keyword evidence="6" id="KW-1185">Reference proteome</keyword>
<organism evidence="5 6">
    <name type="scientific">Asticcacaulis taihuensis</name>
    <dbReference type="NCBI Taxonomy" id="260084"/>
    <lineage>
        <taxon>Bacteria</taxon>
        <taxon>Pseudomonadati</taxon>
        <taxon>Pseudomonadota</taxon>
        <taxon>Alphaproteobacteria</taxon>
        <taxon>Caulobacterales</taxon>
        <taxon>Caulobacteraceae</taxon>
        <taxon>Asticcacaulis</taxon>
    </lineage>
</organism>
<comment type="cofactor">
    <cofactor evidence="1">
        <name>Mg(2+)</name>
        <dbReference type="ChEBI" id="CHEBI:18420"/>
    </cofactor>
</comment>
<evidence type="ECO:0000256" key="3">
    <source>
        <dbReference type="RuleBase" id="RU003476"/>
    </source>
</evidence>
<dbReference type="STRING" id="260084.SAMN02927928_0613"/>
<evidence type="ECO:0000313" key="6">
    <source>
        <dbReference type="Proteomes" id="UP000199150"/>
    </source>
</evidence>
<accession>A0A1G4PS66</accession>
<dbReference type="PRINTS" id="PR00502">
    <property type="entry name" value="NUDIXFAMILY"/>
</dbReference>
<dbReference type="PANTHER" id="PTHR43736">
    <property type="entry name" value="ADP-RIBOSE PYROPHOSPHATASE"/>
    <property type="match status" value="1"/>
</dbReference>
<dbReference type="PANTHER" id="PTHR43736:SF1">
    <property type="entry name" value="DIHYDRONEOPTERIN TRIPHOSPHATE DIPHOSPHATASE"/>
    <property type="match status" value="1"/>
</dbReference>
<evidence type="ECO:0000259" key="4">
    <source>
        <dbReference type="PROSITE" id="PS51462"/>
    </source>
</evidence>
<reference evidence="6" key="1">
    <citation type="submission" date="2016-10" db="EMBL/GenBank/DDBJ databases">
        <authorList>
            <person name="Varghese N."/>
            <person name="Submissions S."/>
        </authorList>
    </citation>
    <scope>NUCLEOTIDE SEQUENCE [LARGE SCALE GENOMIC DNA]</scope>
    <source>
        <strain evidence="6">CGMCC 1.3431</strain>
    </source>
</reference>
<dbReference type="InterPro" id="IPR015797">
    <property type="entry name" value="NUDIX_hydrolase-like_dom_sf"/>
</dbReference>
<dbReference type="AlphaFoldDB" id="A0A1G4PS66"/>
<name>A0A1G4PS66_9CAUL</name>
<protein>
    <submittedName>
        <fullName evidence="5">8-oxo-dGTP diphosphatase</fullName>
    </submittedName>
</protein>
<gene>
    <name evidence="5" type="ORF">SAMN02927928_0613</name>
</gene>
<dbReference type="EMBL" id="FMTS01000001">
    <property type="protein sequence ID" value="SCW35021.1"/>
    <property type="molecule type" value="Genomic_DNA"/>
</dbReference>
<dbReference type="Gene3D" id="3.90.79.10">
    <property type="entry name" value="Nucleoside Triphosphate Pyrophosphohydrolase"/>
    <property type="match status" value="1"/>
</dbReference>
<sequence length="147" mass="16075">MQDTKPNPSGQSGSHPVPAVGVVCWRGDEVLLIRRGQAPRQGEWTVPGGKVQRGERLEAAALRELFEETGVEAKISGLLAIYEIIEPEFHYILIDYGAEWLAGEPVAGDDADAARFMRLDVAMSLINNADMHDVLLKSAHARQNSGR</sequence>
<dbReference type="InterPro" id="IPR020084">
    <property type="entry name" value="NUDIX_hydrolase_CS"/>
</dbReference>
<comment type="similarity">
    <text evidence="3">Belongs to the Nudix hydrolase family.</text>
</comment>
<dbReference type="Proteomes" id="UP000199150">
    <property type="component" value="Unassembled WGS sequence"/>
</dbReference>